<evidence type="ECO:0000256" key="1">
    <source>
        <dbReference type="ARBA" id="ARBA00001031"/>
    </source>
</evidence>
<keyword evidence="5" id="KW-0677">Repeat</keyword>
<evidence type="ECO:0000259" key="7">
    <source>
        <dbReference type="PROSITE" id="PS51464"/>
    </source>
</evidence>
<dbReference type="InterPro" id="IPR046348">
    <property type="entry name" value="SIS_dom_sf"/>
</dbReference>
<dbReference type="PANTHER" id="PTHR10937">
    <property type="entry name" value="GLUCOSAMINE--FRUCTOSE-6-PHOSPHATE AMINOTRANSFERASE, ISOMERIZING"/>
    <property type="match status" value="1"/>
</dbReference>
<dbReference type="OrthoDB" id="3689856at2"/>
<dbReference type="GO" id="GO:0006002">
    <property type="term" value="P:fructose 6-phosphate metabolic process"/>
    <property type="evidence" value="ECO:0007669"/>
    <property type="project" value="TreeGrafter"/>
</dbReference>
<dbReference type="GO" id="GO:0006047">
    <property type="term" value="P:UDP-N-acetylglucosamine metabolic process"/>
    <property type="evidence" value="ECO:0007669"/>
    <property type="project" value="TreeGrafter"/>
</dbReference>
<evidence type="ECO:0000313" key="9">
    <source>
        <dbReference type="Proteomes" id="UP000198588"/>
    </source>
</evidence>
<evidence type="ECO:0000256" key="4">
    <source>
        <dbReference type="ARBA" id="ARBA00022576"/>
    </source>
</evidence>
<evidence type="ECO:0000313" key="8">
    <source>
        <dbReference type="EMBL" id="SDA99087.1"/>
    </source>
</evidence>
<evidence type="ECO:0000256" key="2">
    <source>
        <dbReference type="ARBA" id="ARBA00012916"/>
    </source>
</evidence>
<dbReference type="InterPro" id="IPR001347">
    <property type="entry name" value="SIS_dom"/>
</dbReference>
<protein>
    <recommendedName>
        <fullName evidence="3">Glutamine--fructose-6-phosphate aminotransferase [isomerizing]</fullName>
        <ecNumber evidence="2">2.6.1.16</ecNumber>
    </recommendedName>
</protein>
<keyword evidence="6" id="KW-0315">Glutamine amidotransferase</keyword>
<dbReference type="GO" id="GO:0004360">
    <property type="term" value="F:glutamine-fructose-6-phosphate transaminase (isomerizing) activity"/>
    <property type="evidence" value="ECO:0007669"/>
    <property type="project" value="UniProtKB-EC"/>
</dbReference>
<accession>A0A1G5ZWU3</accession>
<dbReference type="PANTHER" id="PTHR10937:SF0">
    <property type="entry name" value="GLUTAMINE--FRUCTOSE-6-PHOSPHATE TRANSAMINASE (ISOMERIZING)"/>
    <property type="match status" value="1"/>
</dbReference>
<name>A0A1G5ZWU3_9HYPH</name>
<dbReference type="EC" id="2.6.1.16" evidence="2"/>
<dbReference type="CDD" id="cd05008">
    <property type="entry name" value="SIS_GlmS_GlmD_1"/>
    <property type="match status" value="1"/>
</dbReference>
<proteinExistence type="predicted"/>
<dbReference type="GO" id="GO:0097367">
    <property type="term" value="F:carbohydrate derivative binding"/>
    <property type="evidence" value="ECO:0007669"/>
    <property type="project" value="InterPro"/>
</dbReference>
<dbReference type="SUPFAM" id="SSF53697">
    <property type="entry name" value="SIS domain"/>
    <property type="match status" value="1"/>
</dbReference>
<dbReference type="Gene3D" id="3.40.50.10490">
    <property type="entry name" value="Glucose-6-phosphate isomerase like protein, domain 1"/>
    <property type="match status" value="2"/>
</dbReference>
<dbReference type="InterPro" id="IPR035466">
    <property type="entry name" value="GlmS/AgaS_SIS"/>
</dbReference>
<evidence type="ECO:0000256" key="3">
    <source>
        <dbReference type="ARBA" id="ARBA00016090"/>
    </source>
</evidence>
<dbReference type="Proteomes" id="UP000198588">
    <property type="component" value="Unassembled WGS sequence"/>
</dbReference>
<organism evidence="8 9">
    <name type="scientific">Mesorhizobium qingshengii</name>
    <dbReference type="NCBI Taxonomy" id="1165689"/>
    <lineage>
        <taxon>Bacteria</taxon>
        <taxon>Pseudomonadati</taxon>
        <taxon>Pseudomonadota</taxon>
        <taxon>Alphaproteobacteria</taxon>
        <taxon>Hyphomicrobiales</taxon>
        <taxon>Phyllobacteriaceae</taxon>
        <taxon>Mesorhizobium</taxon>
    </lineage>
</organism>
<feature type="domain" description="SIS" evidence="7">
    <location>
        <begin position="30"/>
        <end position="184"/>
    </location>
</feature>
<sequence length="383" mass="42035">MDLEKTFMLKEIAMQADFVRSNLDEMLAAVRATFSNVDPLSFKHGFIIGCGDSYFASLAVREFMMRATGLFVEPVEALEFSRYLVHYLPKDAFVFGVSNSGTVSRTIEGIKLARGRGAKTFAVTVSEDSNLAKAAETLVKVNAVPNIKTQADGTRITTPGTLSYTASLLGLYIASIVLGERNGHLSKQAVDRMITELRTVADKMSEAEQPTAKIAEEVAASFKRDRQFVIAGGGPNFATAHFSAAKWLEALNKASHVAQLEEWAHIQYFMTDETVDTVILLPPGVGRDRGLEQARAAHEMGSRVIIVGESADADAISASDIFFPMPPGIPEVYTPFVYKLPAEYLSCHVAIQQKRRFFGFDNAKREEVNHRQIFHSAQTAAAK</sequence>
<dbReference type="PROSITE" id="PS51464">
    <property type="entry name" value="SIS"/>
    <property type="match status" value="1"/>
</dbReference>
<dbReference type="STRING" id="1165689.SAMN02927914_06446"/>
<keyword evidence="4" id="KW-0032">Aminotransferase</keyword>
<evidence type="ECO:0000256" key="6">
    <source>
        <dbReference type="ARBA" id="ARBA00022962"/>
    </source>
</evidence>
<reference evidence="8 9" key="1">
    <citation type="submission" date="2016-10" db="EMBL/GenBank/DDBJ databases">
        <authorList>
            <person name="de Groot N.N."/>
        </authorList>
    </citation>
    <scope>NUCLEOTIDE SEQUENCE [LARGE SCALE GENOMIC DNA]</scope>
    <source>
        <strain evidence="8 9">CGMCC 1.12097</strain>
    </source>
</reference>
<dbReference type="AlphaFoldDB" id="A0A1G5ZWU3"/>
<evidence type="ECO:0000256" key="5">
    <source>
        <dbReference type="ARBA" id="ARBA00022737"/>
    </source>
</evidence>
<dbReference type="RefSeq" id="WP_038655296.1">
    <property type="nucleotide sequence ID" value="NZ_FMXM01000038.1"/>
</dbReference>
<dbReference type="GO" id="GO:0006487">
    <property type="term" value="P:protein N-linked glycosylation"/>
    <property type="evidence" value="ECO:0007669"/>
    <property type="project" value="TreeGrafter"/>
</dbReference>
<comment type="catalytic activity">
    <reaction evidence="1">
        <text>D-fructose 6-phosphate + L-glutamine = D-glucosamine 6-phosphate + L-glutamate</text>
        <dbReference type="Rhea" id="RHEA:13237"/>
        <dbReference type="ChEBI" id="CHEBI:29985"/>
        <dbReference type="ChEBI" id="CHEBI:58359"/>
        <dbReference type="ChEBI" id="CHEBI:58725"/>
        <dbReference type="ChEBI" id="CHEBI:61527"/>
        <dbReference type="EC" id="2.6.1.16"/>
    </reaction>
</comment>
<gene>
    <name evidence="8" type="ORF">SAMN02927914_06446</name>
</gene>
<dbReference type="EMBL" id="FMXM01000038">
    <property type="protein sequence ID" value="SDA99087.1"/>
    <property type="molecule type" value="Genomic_DNA"/>
</dbReference>
<keyword evidence="4" id="KW-0808">Transferase</keyword>
<dbReference type="Pfam" id="PF01380">
    <property type="entry name" value="SIS"/>
    <property type="match status" value="1"/>
</dbReference>